<dbReference type="FunFam" id="3.40.30.10:FF:000331">
    <property type="entry name" value="Glutathione S-transferase"/>
    <property type="match status" value="1"/>
</dbReference>
<name>A0A8T4IDI4_9SPHN</name>
<dbReference type="Gene3D" id="3.40.30.10">
    <property type="entry name" value="Glutaredoxin"/>
    <property type="match status" value="1"/>
</dbReference>
<dbReference type="PANTHER" id="PTHR44051:SF8">
    <property type="entry name" value="GLUTATHIONE S-TRANSFERASE GSTA"/>
    <property type="match status" value="1"/>
</dbReference>
<protein>
    <submittedName>
        <fullName evidence="3">Glutathione S-transferase family protein</fullName>
    </submittedName>
</protein>
<dbReference type="InterPro" id="IPR036282">
    <property type="entry name" value="Glutathione-S-Trfase_C_sf"/>
</dbReference>
<evidence type="ECO:0000259" key="2">
    <source>
        <dbReference type="PROSITE" id="PS50405"/>
    </source>
</evidence>
<dbReference type="SUPFAM" id="SSF47616">
    <property type="entry name" value="GST C-terminal domain-like"/>
    <property type="match status" value="1"/>
</dbReference>
<dbReference type="Proteomes" id="UP000676996">
    <property type="component" value="Unassembled WGS sequence"/>
</dbReference>
<evidence type="ECO:0000313" key="3">
    <source>
        <dbReference type="EMBL" id="MBR0552563.1"/>
    </source>
</evidence>
<dbReference type="InterPro" id="IPR040079">
    <property type="entry name" value="Glutathione_S-Trfase"/>
</dbReference>
<dbReference type="AlphaFoldDB" id="A0A8T4IDI4"/>
<dbReference type="PANTHER" id="PTHR44051">
    <property type="entry name" value="GLUTATHIONE S-TRANSFERASE-RELATED"/>
    <property type="match status" value="1"/>
</dbReference>
<reference evidence="3" key="1">
    <citation type="submission" date="2021-04" db="EMBL/GenBank/DDBJ databases">
        <title>Ouciella asimina sp. nov., isolated from the surface seawater in the hydrothermal field of Okinawa Trough.</title>
        <authorList>
            <person name="Shuang W."/>
        </authorList>
    </citation>
    <scope>NUCLEOTIDE SEQUENCE</scope>
    <source>
        <strain evidence="3">LXI357</strain>
    </source>
</reference>
<dbReference type="Gene3D" id="1.20.1050.10">
    <property type="match status" value="1"/>
</dbReference>
<dbReference type="PROSITE" id="PS50404">
    <property type="entry name" value="GST_NTER"/>
    <property type="match status" value="1"/>
</dbReference>
<accession>A0A8T4IDI4</accession>
<feature type="domain" description="GST N-terminal" evidence="1">
    <location>
        <begin position="14"/>
        <end position="92"/>
    </location>
</feature>
<organism evidence="3 4">
    <name type="scientific">Stakelama marina</name>
    <dbReference type="NCBI Taxonomy" id="2826939"/>
    <lineage>
        <taxon>Bacteria</taxon>
        <taxon>Pseudomonadati</taxon>
        <taxon>Pseudomonadota</taxon>
        <taxon>Alphaproteobacteria</taxon>
        <taxon>Sphingomonadales</taxon>
        <taxon>Sphingomonadaceae</taxon>
        <taxon>Stakelama</taxon>
    </lineage>
</organism>
<proteinExistence type="predicted"/>
<dbReference type="RefSeq" id="WP_284053838.1">
    <property type="nucleotide sequence ID" value="NZ_JAGRQC010000002.1"/>
</dbReference>
<dbReference type="InterPro" id="IPR010987">
    <property type="entry name" value="Glutathione-S-Trfase_C-like"/>
</dbReference>
<dbReference type="SFLD" id="SFLDS00019">
    <property type="entry name" value="Glutathione_Transferase_(cytos"/>
    <property type="match status" value="1"/>
</dbReference>
<dbReference type="PROSITE" id="PS50405">
    <property type="entry name" value="GST_CTER"/>
    <property type="match status" value="1"/>
</dbReference>
<keyword evidence="4" id="KW-1185">Reference proteome</keyword>
<dbReference type="InterPro" id="IPR036249">
    <property type="entry name" value="Thioredoxin-like_sf"/>
</dbReference>
<evidence type="ECO:0000313" key="4">
    <source>
        <dbReference type="Proteomes" id="UP000676996"/>
    </source>
</evidence>
<dbReference type="SFLD" id="SFLDG00358">
    <property type="entry name" value="Main_(cytGST)"/>
    <property type="match status" value="1"/>
</dbReference>
<dbReference type="InterPro" id="IPR004045">
    <property type="entry name" value="Glutathione_S-Trfase_N"/>
</dbReference>
<dbReference type="CDD" id="cd03046">
    <property type="entry name" value="GST_N_GTT1_like"/>
    <property type="match status" value="1"/>
</dbReference>
<dbReference type="Pfam" id="PF02798">
    <property type="entry name" value="GST_N"/>
    <property type="match status" value="1"/>
</dbReference>
<comment type="caution">
    <text evidence="3">The sequence shown here is derived from an EMBL/GenBank/DDBJ whole genome shotgun (WGS) entry which is preliminary data.</text>
</comment>
<dbReference type="SUPFAM" id="SSF52833">
    <property type="entry name" value="Thioredoxin-like"/>
    <property type="match status" value="1"/>
</dbReference>
<gene>
    <name evidence="3" type="ORF">J7S20_08605</name>
</gene>
<feature type="domain" description="GST C-terminal" evidence="2">
    <location>
        <begin position="95"/>
        <end position="221"/>
    </location>
</feature>
<sequence>MPVDPNAAAEIVAFEWVPDFARTYVRDVRVRWALEEAGIPYRTRLISALERPRAYFEEQPFGQVPAFRDGTVEIFESGAIVLYIGEDSERLLPRDAAARARAVTWVIASLNSVEPFLMELVVIDQFCKGEEWTQARRPAVVETIRTRLGRLSDALGGRDYLEREFTAGDLMMASVLRNLDHTELLAEFPNLAAYQKRCLGRSAYQAAVAAQCADFKKDAPISA</sequence>
<evidence type="ECO:0000259" key="1">
    <source>
        <dbReference type="PROSITE" id="PS50404"/>
    </source>
</evidence>
<dbReference type="CDD" id="cd03207">
    <property type="entry name" value="GST_C_8"/>
    <property type="match status" value="1"/>
</dbReference>
<dbReference type="EMBL" id="JAGRQC010000002">
    <property type="protein sequence ID" value="MBR0552563.1"/>
    <property type="molecule type" value="Genomic_DNA"/>
</dbReference>